<dbReference type="GeneID" id="66069837"/>
<reference evidence="9" key="1">
    <citation type="journal article" date="2021" name="Genome Biol. Evol.">
        <title>The assembled and annotated genome of the fairy-ring fungus Marasmius oreades.</title>
        <authorList>
            <person name="Hiltunen M."/>
            <person name="Ament-Velasquez S.L."/>
            <person name="Johannesson H."/>
        </authorList>
    </citation>
    <scope>NUCLEOTIDE SEQUENCE</scope>
    <source>
        <strain evidence="9">03SP1</strain>
    </source>
</reference>
<gene>
    <name evidence="9" type="ORF">E1B28_000761</name>
</gene>
<comment type="caution">
    <text evidence="9">The sequence shown here is derived from an EMBL/GenBank/DDBJ whole genome shotgun (WGS) entry which is preliminary data.</text>
</comment>
<protein>
    <recommendedName>
        <fullName evidence="11">Pentacotripeptide-repeat region of PRORP domain-containing protein</fullName>
    </recommendedName>
</protein>
<dbReference type="InterPro" id="IPR033443">
    <property type="entry name" value="PROP1-like_PPR_dom"/>
</dbReference>
<evidence type="ECO:0000256" key="4">
    <source>
        <dbReference type="ARBA" id="ARBA00044511"/>
    </source>
</evidence>
<evidence type="ECO:0000256" key="3">
    <source>
        <dbReference type="ARBA" id="ARBA00044493"/>
    </source>
</evidence>
<feature type="region of interest" description="Disordered" evidence="6">
    <location>
        <begin position="1"/>
        <end position="56"/>
    </location>
</feature>
<comment type="function">
    <text evidence="3">Regulates mitochondrial small subunit maturation by controlling 15S rRNA 5'-end processing. Localizes to the 5' precursor of the 15S rRNA in a position that is subsequently occupied by mS47 in the mature yeast mtSSU. Uses structure and sequence-specific RNA recognition, binding to a single-stranded region of the precursor and specifically recognizing bases -6 to -1. The exchange of Ccm1 for mS47 is coupled to the irreversible removal of precursor rRNA that is accompanied by conformational changes of the mitoribosomal proteins uS5m and mS26. These conformational changes signal completion of 5'-end rRNA processing through protection of the mature 5'-end of the 15S rRNA and stabilization of mS47. The removal of the 5' precursor together with the dissociation of Ccm1 may be catalyzed by the 5'-3' exoribonuclease Pet127. Involved in the specific removal of group I introns in mitochondrial encoded transcripts.</text>
</comment>
<evidence type="ECO:0000259" key="8">
    <source>
        <dbReference type="Pfam" id="PF23276"/>
    </source>
</evidence>
<feature type="domain" description="Pentatricopeptide repeat-containing protein-mitochondrial" evidence="8">
    <location>
        <begin position="272"/>
        <end position="399"/>
    </location>
</feature>
<feature type="compositionally biased region" description="Basic residues" evidence="6">
    <location>
        <begin position="8"/>
        <end position="21"/>
    </location>
</feature>
<dbReference type="Pfam" id="PF23276">
    <property type="entry name" value="TPR_24"/>
    <property type="match status" value="1"/>
</dbReference>
<sequence>MLSSSFRRVPRRPAPRCRRAGRCITTSNTEGATEVPPPLRIKPWRNKPDTSFQRSTNGTSLSRYNLRLSMAATKSYVSSCFETLSEMKENNVKPDLSTYHPILQVLANIRAETEALAVYDDMLSNGIQLDIHAYNLLLDAIQHRSSGETWSILHDMRKQSINPNSGTYSKIIRIFTAAQNLETSLVHLQEMRRKGVEPEFETVQDVVDLAAKQGHPRLALDLIDSLKHVLVRDIGLNVWKNCLKASANILWKDGTLKSWEAVVKDEAFEPDESLCVSVLHVAGHHGLPDLSASVLAVLKKSEIPWNEPHFASLIEAFTCNGQISEAFTTLNLMQSNNISISPTTLSPLVEAIKKDEDSLDAAWSIVENLPKAHIAALNTVIRAAGALGDLQRAVGAYKSATDMNVEPNLDTFHSLLEAALTARRPLGDIIMEDMKAASIDPDQRIFELLIDLSLTQESYEDAFYHLEEMKAAGFTPQQSTYESIVRKCALNGDERYTIALDEMKEKGHVPSGPFQREVLSAYKNVSLQQPDAPSTSFSSHGRGVLDGSAQRFIEAGGLV</sequence>
<dbReference type="Gene3D" id="1.25.40.10">
    <property type="entry name" value="Tetratricopeptide repeat domain"/>
    <property type="match status" value="4"/>
</dbReference>
<dbReference type="PANTHER" id="PTHR47447:SF17">
    <property type="entry name" value="OS12G0638900 PROTEIN"/>
    <property type="match status" value="1"/>
</dbReference>
<organism evidence="9 10">
    <name type="scientific">Marasmius oreades</name>
    <name type="common">fairy-ring Marasmius</name>
    <dbReference type="NCBI Taxonomy" id="181124"/>
    <lineage>
        <taxon>Eukaryota</taxon>
        <taxon>Fungi</taxon>
        <taxon>Dikarya</taxon>
        <taxon>Basidiomycota</taxon>
        <taxon>Agaricomycotina</taxon>
        <taxon>Agaricomycetes</taxon>
        <taxon>Agaricomycetidae</taxon>
        <taxon>Agaricales</taxon>
        <taxon>Marasmiineae</taxon>
        <taxon>Marasmiaceae</taxon>
        <taxon>Marasmius</taxon>
    </lineage>
</organism>
<dbReference type="EMBL" id="CM032181">
    <property type="protein sequence ID" value="KAG7098858.1"/>
    <property type="molecule type" value="Genomic_DNA"/>
</dbReference>
<dbReference type="OrthoDB" id="185373at2759"/>
<proteinExistence type="inferred from homology"/>
<dbReference type="PROSITE" id="PS51375">
    <property type="entry name" value="PPR"/>
    <property type="match status" value="2"/>
</dbReference>
<evidence type="ECO:0000313" key="10">
    <source>
        <dbReference type="Proteomes" id="UP001049176"/>
    </source>
</evidence>
<dbReference type="Proteomes" id="UP001049176">
    <property type="component" value="Chromosome 1"/>
</dbReference>
<dbReference type="InterPro" id="IPR011990">
    <property type="entry name" value="TPR-like_helical_dom_sf"/>
</dbReference>
<evidence type="ECO:0000256" key="6">
    <source>
        <dbReference type="SAM" id="MobiDB-lite"/>
    </source>
</evidence>
<dbReference type="AlphaFoldDB" id="A0A9P7V200"/>
<evidence type="ECO:0000313" key="9">
    <source>
        <dbReference type="EMBL" id="KAG7098858.1"/>
    </source>
</evidence>
<keyword evidence="2" id="KW-0677">Repeat</keyword>
<feature type="repeat" description="PPR" evidence="5">
    <location>
        <begin position="164"/>
        <end position="198"/>
    </location>
</feature>
<accession>A0A9P7V200</accession>
<feature type="domain" description="PROP1-like PPR" evidence="7">
    <location>
        <begin position="113"/>
        <end position="202"/>
    </location>
</feature>
<comment type="subunit">
    <text evidence="4">Binds to mitochondrial small subunit 15S rRNA.</text>
</comment>
<evidence type="ECO:0000256" key="2">
    <source>
        <dbReference type="ARBA" id="ARBA00022737"/>
    </source>
</evidence>
<comment type="similarity">
    <text evidence="1">Belongs to the CCM1 family.</text>
</comment>
<name>A0A9P7V200_9AGAR</name>
<dbReference type="InterPro" id="IPR002885">
    <property type="entry name" value="PPR_rpt"/>
</dbReference>
<keyword evidence="10" id="KW-1185">Reference proteome</keyword>
<dbReference type="InterPro" id="IPR057027">
    <property type="entry name" value="TPR_mt"/>
</dbReference>
<dbReference type="KEGG" id="more:E1B28_000761"/>
<evidence type="ECO:0000256" key="5">
    <source>
        <dbReference type="PROSITE-ProRule" id="PRU00708"/>
    </source>
</evidence>
<dbReference type="PANTHER" id="PTHR47447">
    <property type="entry name" value="OS03G0856100 PROTEIN"/>
    <property type="match status" value="1"/>
</dbReference>
<evidence type="ECO:0008006" key="11">
    <source>
        <dbReference type="Google" id="ProtNLM"/>
    </source>
</evidence>
<dbReference type="RefSeq" id="XP_043015328.1">
    <property type="nucleotide sequence ID" value="XM_043146625.1"/>
</dbReference>
<evidence type="ECO:0000256" key="1">
    <source>
        <dbReference type="ARBA" id="ARBA00006192"/>
    </source>
</evidence>
<feature type="repeat" description="PPR" evidence="5">
    <location>
        <begin position="95"/>
        <end position="129"/>
    </location>
</feature>
<dbReference type="Pfam" id="PF17177">
    <property type="entry name" value="PPR_long"/>
    <property type="match status" value="1"/>
</dbReference>
<evidence type="ECO:0000259" key="7">
    <source>
        <dbReference type="Pfam" id="PF17177"/>
    </source>
</evidence>
<dbReference type="NCBIfam" id="TIGR00756">
    <property type="entry name" value="PPR"/>
    <property type="match status" value="1"/>
</dbReference>
<dbReference type="Pfam" id="PF13812">
    <property type="entry name" value="PPR_3"/>
    <property type="match status" value="2"/>
</dbReference>